<comment type="caution">
    <text evidence="1">The sequence shown here is derived from an EMBL/GenBank/DDBJ whole genome shotgun (WGS) entry which is preliminary data.</text>
</comment>
<evidence type="ECO:0000313" key="2">
    <source>
        <dbReference type="Proteomes" id="UP000225740"/>
    </source>
</evidence>
<protein>
    <submittedName>
        <fullName evidence="1">Uncharacterized protein</fullName>
    </submittedName>
</protein>
<accession>A0A2G1WA99</accession>
<reference evidence="1 2" key="1">
    <citation type="submission" date="2017-06" db="EMBL/GenBank/DDBJ databases">
        <title>Description of Rhodopirellula bahusiensis sp. nov.</title>
        <authorList>
            <person name="Kizina J."/>
            <person name="Harder J."/>
        </authorList>
    </citation>
    <scope>NUCLEOTIDE SEQUENCE [LARGE SCALE GENOMIC DNA]</scope>
    <source>
        <strain evidence="1 2">SWK21</strain>
    </source>
</reference>
<evidence type="ECO:0000313" key="1">
    <source>
        <dbReference type="EMBL" id="PHQ35579.1"/>
    </source>
</evidence>
<keyword evidence="2" id="KW-1185">Reference proteome</keyword>
<name>A0A2G1WA99_9BACT</name>
<sequence length="77" mass="8036">MAVAVIPGWIWGVADESSKIVGGCRLAKPGIARTFFSNHVAKSNGNIAKVAPIGNPKTNQAQSLLVIAYGSPLTLDF</sequence>
<dbReference type="EMBL" id="NIZW01000006">
    <property type="protein sequence ID" value="PHQ35579.1"/>
    <property type="molecule type" value="Genomic_DNA"/>
</dbReference>
<proteinExistence type="predicted"/>
<dbReference type="Proteomes" id="UP000225740">
    <property type="component" value="Unassembled WGS sequence"/>
</dbReference>
<gene>
    <name evidence="1" type="ORF">CEE69_07960</name>
</gene>
<dbReference type="AlphaFoldDB" id="A0A2G1WA99"/>
<organism evidence="1 2">
    <name type="scientific">Rhodopirellula bahusiensis</name>
    <dbReference type="NCBI Taxonomy" id="2014065"/>
    <lineage>
        <taxon>Bacteria</taxon>
        <taxon>Pseudomonadati</taxon>
        <taxon>Planctomycetota</taxon>
        <taxon>Planctomycetia</taxon>
        <taxon>Pirellulales</taxon>
        <taxon>Pirellulaceae</taxon>
        <taxon>Rhodopirellula</taxon>
    </lineage>
</organism>